<evidence type="ECO:0000313" key="7">
    <source>
        <dbReference type="EMBL" id="PPE72008.1"/>
    </source>
</evidence>
<keyword evidence="8" id="KW-1185">Reference proteome</keyword>
<evidence type="ECO:0000256" key="2">
    <source>
        <dbReference type="ARBA" id="ARBA00023015"/>
    </source>
</evidence>
<keyword evidence="2" id="KW-0805">Transcription regulation</keyword>
<gene>
    <name evidence="7" type="ORF">C3942_20935</name>
</gene>
<dbReference type="OrthoDB" id="2356263at2"/>
<dbReference type="InterPro" id="IPR009057">
    <property type="entry name" value="Homeodomain-like_sf"/>
</dbReference>
<evidence type="ECO:0000313" key="8">
    <source>
        <dbReference type="Proteomes" id="UP000238220"/>
    </source>
</evidence>
<dbReference type="PROSITE" id="PS50977">
    <property type="entry name" value="HTH_TETR_2"/>
    <property type="match status" value="1"/>
</dbReference>
<keyword evidence="1" id="KW-0678">Repressor</keyword>
<dbReference type="Gene3D" id="1.10.357.10">
    <property type="entry name" value="Tetracycline Repressor, domain 2"/>
    <property type="match status" value="1"/>
</dbReference>
<dbReference type="InterPro" id="IPR039538">
    <property type="entry name" value="BetI_C"/>
</dbReference>
<evidence type="ECO:0000259" key="6">
    <source>
        <dbReference type="PROSITE" id="PS50977"/>
    </source>
</evidence>
<keyword evidence="4" id="KW-0804">Transcription</keyword>
<dbReference type="SUPFAM" id="SSF46689">
    <property type="entry name" value="Homeodomain-like"/>
    <property type="match status" value="1"/>
</dbReference>
<dbReference type="EMBL" id="PSNW01000017">
    <property type="protein sequence ID" value="PPE72008.1"/>
    <property type="molecule type" value="Genomic_DNA"/>
</dbReference>
<dbReference type="SUPFAM" id="SSF48498">
    <property type="entry name" value="Tetracyclin repressor-like, C-terminal domain"/>
    <property type="match status" value="1"/>
</dbReference>
<evidence type="ECO:0000256" key="1">
    <source>
        <dbReference type="ARBA" id="ARBA00022491"/>
    </source>
</evidence>
<name>A0A2S5TAZ0_9GAMM</name>
<sequence>MGVKDEQRDRAVTLLAAHLLQTGLAQTSLRQLAAAAGISDRMLLYYFADKAEALAAAMARVAEELAGVLSTALPEGRRWPPAELVQLAGASTTQPEMRRFMRLWVEVVAAAARGERPFGEIAEQIMAGFRQWVDARLQLPAGADRAAVASAVIAVIDGLALVDICIGKEATARAAKALSFFQAQKG</sequence>
<dbReference type="Pfam" id="PF13977">
    <property type="entry name" value="TetR_C_6"/>
    <property type="match status" value="1"/>
</dbReference>
<dbReference type="Proteomes" id="UP000238220">
    <property type="component" value="Unassembled WGS sequence"/>
</dbReference>
<dbReference type="InterPro" id="IPR001647">
    <property type="entry name" value="HTH_TetR"/>
</dbReference>
<keyword evidence="3 5" id="KW-0238">DNA-binding</keyword>
<accession>A0A2S5TAZ0</accession>
<dbReference type="GO" id="GO:0003677">
    <property type="term" value="F:DNA binding"/>
    <property type="evidence" value="ECO:0007669"/>
    <property type="project" value="UniProtKB-UniRule"/>
</dbReference>
<proteinExistence type="predicted"/>
<dbReference type="Pfam" id="PF00440">
    <property type="entry name" value="TetR_N"/>
    <property type="match status" value="1"/>
</dbReference>
<evidence type="ECO:0000256" key="5">
    <source>
        <dbReference type="PROSITE-ProRule" id="PRU00335"/>
    </source>
</evidence>
<feature type="DNA-binding region" description="H-T-H motif" evidence="5">
    <location>
        <begin position="28"/>
        <end position="47"/>
    </location>
</feature>
<protein>
    <submittedName>
        <fullName evidence="7">TetR/AcrR family transcriptional regulator</fullName>
    </submittedName>
</protein>
<organism evidence="7 8">
    <name type="scientific">Solimonas fluminis</name>
    <dbReference type="NCBI Taxonomy" id="2086571"/>
    <lineage>
        <taxon>Bacteria</taxon>
        <taxon>Pseudomonadati</taxon>
        <taxon>Pseudomonadota</taxon>
        <taxon>Gammaproteobacteria</taxon>
        <taxon>Nevskiales</taxon>
        <taxon>Nevskiaceae</taxon>
        <taxon>Solimonas</taxon>
    </lineage>
</organism>
<evidence type="ECO:0000256" key="4">
    <source>
        <dbReference type="ARBA" id="ARBA00023163"/>
    </source>
</evidence>
<dbReference type="AlphaFoldDB" id="A0A2S5TAZ0"/>
<evidence type="ECO:0000256" key="3">
    <source>
        <dbReference type="ARBA" id="ARBA00023125"/>
    </source>
</evidence>
<dbReference type="InterPro" id="IPR036271">
    <property type="entry name" value="Tet_transcr_reg_TetR-rel_C_sf"/>
</dbReference>
<comment type="caution">
    <text evidence="7">The sequence shown here is derived from an EMBL/GenBank/DDBJ whole genome shotgun (WGS) entry which is preliminary data.</text>
</comment>
<feature type="domain" description="HTH tetR-type" evidence="6">
    <location>
        <begin position="5"/>
        <end position="65"/>
    </location>
</feature>
<reference evidence="7 8" key="1">
    <citation type="submission" date="2018-02" db="EMBL/GenBank/DDBJ databases">
        <title>Genome sequencing of Solimonas sp. HR-BB.</title>
        <authorList>
            <person name="Lee Y."/>
            <person name="Jeon C.O."/>
        </authorList>
    </citation>
    <scope>NUCLEOTIDE SEQUENCE [LARGE SCALE GENOMIC DNA]</scope>
    <source>
        <strain evidence="7 8">HR-BB</strain>
    </source>
</reference>